<dbReference type="Proteomes" id="UP000236370">
    <property type="component" value="Unassembled WGS sequence"/>
</dbReference>
<protein>
    <submittedName>
        <fullName evidence="2">SYBU isoform 23</fullName>
    </submittedName>
</protein>
<sequence length="47" mass="4909">MFAMKVYGAYLLSSEADFSSSSSTGSISAPEVHMSTAGSKRSSSSRK</sequence>
<name>A0A2J8PN57_PANTR</name>
<evidence type="ECO:0000256" key="1">
    <source>
        <dbReference type="SAM" id="MobiDB-lite"/>
    </source>
</evidence>
<gene>
    <name evidence="2" type="ORF">CK820_G0002120</name>
</gene>
<dbReference type="AlphaFoldDB" id="A0A2J8PN57"/>
<comment type="caution">
    <text evidence="2">The sequence shown here is derived from an EMBL/GenBank/DDBJ whole genome shotgun (WGS) entry which is preliminary data.</text>
</comment>
<organism evidence="2 3">
    <name type="scientific">Pan troglodytes</name>
    <name type="common">Chimpanzee</name>
    <dbReference type="NCBI Taxonomy" id="9598"/>
    <lineage>
        <taxon>Eukaryota</taxon>
        <taxon>Metazoa</taxon>
        <taxon>Chordata</taxon>
        <taxon>Craniata</taxon>
        <taxon>Vertebrata</taxon>
        <taxon>Euteleostomi</taxon>
        <taxon>Mammalia</taxon>
        <taxon>Eutheria</taxon>
        <taxon>Euarchontoglires</taxon>
        <taxon>Primates</taxon>
        <taxon>Haplorrhini</taxon>
        <taxon>Catarrhini</taxon>
        <taxon>Hominidae</taxon>
        <taxon>Pan</taxon>
    </lineage>
</organism>
<accession>A0A2J8PN57</accession>
<evidence type="ECO:0000313" key="2">
    <source>
        <dbReference type="EMBL" id="PNI85455.1"/>
    </source>
</evidence>
<feature type="compositionally biased region" description="Low complexity" evidence="1">
    <location>
        <begin position="17"/>
        <end position="28"/>
    </location>
</feature>
<reference evidence="2 3" key="1">
    <citation type="submission" date="2017-12" db="EMBL/GenBank/DDBJ databases">
        <title>High-resolution comparative analysis of great ape genomes.</title>
        <authorList>
            <person name="Pollen A."/>
            <person name="Hastie A."/>
            <person name="Hormozdiari F."/>
            <person name="Dougherty M."/>
            <person name="Liu R."/>
            <person name="Chaisson M."/>
            <person name="Hoppe E."/>
            <person name="Hill C."/>
            <person name="Pang A."/>
            <person name="Hillier L."/>
            <person name="Baker C."/>
            <person name="Armstrong J."/>
            <person name="Shendure J."/>
            <person name="Paten B."/>
            <person name="Wilson R."/>
            <person name="Chao H."/>
            <person name="Schneider V."/>
            <person name="Ventura M."/>
            <person name="Kronenberg Z."/>
            <person name="Murali S."/>
            <person name="Gordon D."/>
            <person name="Cantsilieris S."/>
            <person name="Munson K."/>
            <person name="Nelson B."/>
            <person name="Raja A."/>
            <person name="Underwood J."/>
            <person name="Diekhans M."/>
            <person name="Fiddes I."/>
            <person name="Haussler D."/>
            <person name="Eichler E."/>
        </authorList>
    </citation>
    <scope>NUCLEOTIDE SEQUENCE [LARGE SCALE GENOMIC DNA]</scope>
    <source>
        <strain evidence="2">Yerkes chimp pedigree #C0471</strain>
    </source>
</reference>
<proteinExistence type="predicted"/>
<feature type="region of interest" description="Disordered" evidence="1">
    <location>
        <begin position="17"/>
        <end position="47"/>
    </location>
</feature>
<evidence type="ECO:0000313" key="3">
    <source>
        <dbReference type="Proteomes" id="UP000236370"/>
    </source>
</evidence>
<dbReference type="EMBL" id="NBAG03000213">
    <property type="protein sequence ID" value="PNI85455.1"/>
    <property type="molecule type" value="Genomic_DNA"/>
</dbReference>